<dbReference type="EMBL" id="MWAK01000311">
    <property type="protein sequence ID" value="OPZ89944.1"/>
    <property type="molecule type" value="Genomic_DNA"/>
</dbReference>
<dbReference type="InterPro" id="IPR029058">
    <property type="entry name" value="AB_hydrolase_fold"/>
</dbReference>
<evidence type="ECO:0000313" key="1">
    <source>
        <dbReference type="EMBL" id="OPZ89944.1"/>
    </source>
</evidence>
<sequence>MGGTGNLIYAIRRPGDAAALVALAPAADLTSYHAWCRRGNRAILREIADAIEKAYGGSPDGRPAAYRRHSALEHHEKLVMPTFIAHGREDAVIPVEQSRRLAEKRGGDAGFVYREIEGGHDAPLLLPEAVEWLADLVSRKEKRC</sequence>
<comment type="caution">
    <text evidence="1">The sequence shown here is derived from an EMBL/GenBank/DDBJ whole genome shotgun (WGS) entry which is preliminary data.</text>
</comment>
<dbReference type="Proteomes" id="UP000485484">
    <property type="component" value="Unassembled WGS sequence"/>
</dbReference>
<dbReference type="Gene3D" id="3.40.50.1820">
    <property type="entry name" value="alpha/beta hydrolase"/>
    <property type="match status" value="1"/>
</dbReference>
<name>A0A1V5M9N6_UNCT6</name>
<dbReference type="AlphaFoldDB" id="A0A1V5M9N6"/>
<dbReference type="SUPFAM" id="SSF53474">
    <property type="entry name" value="alpha/beta-Hydrolases"/>
    <property type="match status" value="1"/>
</dbReference>
<accession>A0A1V5M9N6</accession>
<reference evidence="1" key="1">
    <citation type="submission" date="2017-02" db="EMBL/GenBank/DDBJ databases">
        <title>Delving into the versatile metabolic prowess of the omnipresent phylum Bacteroidetes.</title>
        <authorList>
            <person name="Nobu M.K."/>
            <person name="Mei R."/>
            <person name="Narihiro T."/>
            <person name="Kuroda K."/>
            <person name="Liu W.-T."/>
        </authorList>
    </citation>
    <scope>NUCLEOTIDE SEQUENCE</scope>
    <source>
        <strain evidence="1">ADurb.Bin417</strain>
    </source>
</reference>
<gene>
    <name evidence="1" type="ORF">BWY73_01414</name>
</gene>
<dbReference type="GO" id="GO:0016787">
    <property type="term" value="F:hydrolase activity"/>
    <property type="evidence" value="ECO:0007669"/>
    <property type="project" value="UniProtKB-KW"/>
</dbReference>
<protein>
    <submittedName>
        <fullName evidence="1">Alpha/beta hydrolase family protein</fullName>
    </submittedName>
</protein>
<proteinExistence type="predicted"/>
<organism evidence="1">
    <name type="scientific">candidate division TA06 bacterium ADurb.Bin417</name>
    <dbReference type="NCBI Taxonomy" id="1852828"/>
    <lineage>
        <taxon>Bacteria</taxon>
        <taxon>Bacteria division TA06</taxon>
    </lineage>
</organism>
<keyword evidence="1" id="KW-0378">Hydrolase</keyword>